<dbReference type="EMBL" id="JAOWKX010000006">
    <property type="protein sequence ID" value="MCV2885498.1"/>
    <property type="molecule type" value="Genomic_DNA"/>
</dbReference>
<dbReference type="InterPro" id="IPR022385">
    <property type="entry name" value="Rhs_assc_core"/>
</dbReference>
<dbReference type="PANTHER" id="PTHR32305">
    <property type="match status" value="1"/>
</dbReference>
<protein>
    <submittedName>
        <fullName evidence="1">RHS repeat-associated core domain-containing protein</fullName>
    </submittedName>
</protein>
<dbReference type="Gene3D" id="2.180.10.10">
    <property type="entry name" value="RHS repeat-associated core"/>
    <property type="match status" value="1"/>
</dbReference>
<organism evidence="1 2">
    <name type="scientific">Fluctibacter corallii</name>
    <dbReference type="NCBI Taxonomy" id="2984329"/>
    <lineage>
        <taxon>Bacteria</taxon>
        <taxon>Pseudomonadati</taxon>
        <taxon>Pseudomonadota</taxon>
        <taxon>Gammaproteobacteria</taxon>
        <taxon>Alteromonadales</taxon>
        <taxon>Alteromonadaceae</taxon>
        <taxon>Fluctibacter</taxon>
    </lineage>
</organism>
<dbReference type="InterPro" id="IPR050708">
    <property type="entry name" value="T6SS_VgrG/RHS"/>
</dbReference>
<dbReference type="NCBIfam" id="TIGR03696">
    <property type="entry name" value="Rhs_assc_core"/>
    <property type="match status" value="1"/>
</dbReference>
<keyword evidence="2" id="KW-1185">Reference proteome</keyword>
<accession>A0ABT3A9Y2</accession>
<dbReference type="RefSeq" id="WP_263712927.1">
    <property type="nucleotide sequence ID" value="NZ_JAOWKX010000006.1"/>
</dbReference>
<evidence type="ECO:0000313" key="1">
    <source>
        <dbReference type="EMBL" id="MCV2885498.1"/>
    </source>
</evidence>
<gene>
    <name evidence="1" type="ORF">OE749_12410</name>
</gene>
<evidence type="ECO:0000313" key="2">
    <source>
        <dbReference type="Proteomes" id="UP001652504"/>
    </source>
</evidence>
<dbReference type="Proteomes" id="UP001652504">
    <property type="component" value="Unassembled WGS sequence"/>
</dbReference>
<sequence length="147" mass="16238">MFYKNCLVKFGRSFGTLLNQAGSTDNDYLFTGEQYDSELDSYYLRARYYDQSVGRFTQMDEFEGVDTNPASLHKYFYGNGDPINNYDPSGYVTLQNIGISLRINSILVKSSTSAIGRSALTNALTGTGGRKAFGIVGNEIIGLAKFT</sequence>
<dbReference type="PANTHER" id="PTHR32305:SF15">
    <property type="entry name" value="PROTEIN RHSA-RELATED"/>
    <property type="match status" value="1"/>
</dbReference>
<name>A0ABT3A9Y2_9ALTE</name>
<reference evidence="1 2" key="1">
    <citation type="submission" date="2022-10" db="EMBL/GenBank/DDBJ databases">
        <title>Aestuariibacter sp. AA17 isolated from Montipora capitata coral fragment.</title>
        <authorList>
            <person name="Emsley S.A."/>
            <person name="Pfannmuller K.M."/>
            <person name="Loughran R.M."/>
            <person name="Shlafstein M."/>
            <person name="Papke E."/>
            <person name="Saw J.H."/>
            <person name="Ushijima B."/>
            <person name="Videau P."/>
        </authorList>
    </citation>
    <scope>NUCLEOTIDE SEQUENCE [LARGE SCALE GENOMIC DNA]</scope>
    <source>
        <strain evidence="1 2">AA17</strain>
    </source>
</reference>
<proteinExistence type="predicted"/>
<comment type="caution">
    <text evidence="1">The sequence shown here is derived from an EMBL/GenBank/DDBJ whole genome shotgun (WGS) entry which is preliminary data.</text>
</comment>